<dbReference type="CDD" id="cd00211">
    <property type="entry name" value="PTS_IIA_fru"/>
    <property type="match status" value="1"/>
</dbReference>
<protein>
    <submittedName>
        <fullName evidence="2">PTS sugar transporter subunit IIA</fullName>
    </submittedName>
</protein>
<gene>
    <name evidence="2" type="ORF">G5575_05390</name>
</gene>
<evidence type="ECO:0000259" key="1">
    <source>
        <dbReference type="PROSITE" id="PS51094"/>
    </source>
</evidence>
<dbReference type="SUPFAM" id="SSF55804">
    <property type="entry name" value="Phoshotransferase/anion transport protein"/>
    <property type="match status" value="1"/>
</dbReference>
<sequence>MKLVELFPIERVFVGVDVASRRDLLAFFAQKAAELGLVDRQDCQQGLADREDLGSTGLGNGIAIPHTRIEGLDHAIGMFATLARPIDFEAVDQEPVDITFMLILPEQASGEPMKALSRVAKIARQEPITNALRRAQSSEEALAIFQKADAEL</sequence>
<dbReference type="Proteomes" id="UP000474802">
    <property type="component" value="Unassembled WGS sequence"/>
</dbReference>
<organism evidence="2 3">
    <name type="scientific">Devosia aurantiaca</name>
    <dbReference type="NCBI Taxonomy" id="2714858"/>
    <lineage>
        <taxon>Bacteria</taxon>
        <taxon>Pseudomonadati</taxon>
        <taxon>Pseudomonadota</taxon>
        <taxon>Alphaproteobacteria</taxon>
        <taxon>Hyphomicrobiales</taxon>
        <taxon>Devosiaceae</taxon>
        <taxon>Devosia</taxon>
    </lineage>
</organism>
<proteinExistence type="predicted"/>
<dbReference type="GO" id="GO:0030295">
    <property type="term" value="F:protein kinase activator activity"/>
    <property type="evidence" value="ECO:0007669"/>
    <property type="project" value="TreeGrafter"/>
</dbReference>
<evidence type="ECO:0000313" key="2">
    <source>
        <dbReference type="EMBL" id="NGP17189.1"/>
    </source>
</evidence>
<dbReference type="RefSeq" id="WP_164533398.1">
    <property type="nucleotide sequence ID" value="NZ_JAALFG010000001.1"/>
</dbReference>
<dbReference type="InterPro" id="IPR051541">
    <property type="entry name" value="PTS_SugarTrans_NitroReg"/>
</dbReference>
<keyword evidence="2" id="KW-0813">Transport</keyword>
<evidence type="ECO:0000313" key="3">
    <source>
        <dbReference type="Proteomes" id="UP000474802"/>
    </source>
</evidence>
<comment type="caution">
    <text evidence="2">The sequence shown here is derived from an EMBL/GenBank/DDBJ whole genome shotgun (WGS) entry which is preliminary data.</text>
</comment>
<dbReference type="PANTHER" id="PTHR47738:SF1">
    <property type="entry name" value="NITROGEN REGULATORY PROTEIN"/>
    <property type="match status" value="1"/>
</dbReference>
<dbReference type="InterPro" id="IPR016152">
    <property type="entry name" value="PTrfase/Anion_transptr"/>
</dbReference>
<reference evidence="2 3" key="1">
    <citation type="submission" date="2020-02" db="EMBL/GenBank/DDBJ databases">
        <authorList>
            <person name="Khan S.A."/>
            <person name="Jeon C.O."/>
            <person name="Chun B.H."/>
        </authorList>
    </citation>
    <scope>NUCLEOTIDE SEQUENCE [LARGE SCALE GENOMIC DNA]</scope>
    <source>
        <strain evidence="2 3">H239</strain>
    </source>
</reference>
<accession>A0A6M1SB64</accession>
<dbReference type="InterPro" id="IPR002178">
    <property type="entry name" value="PTS_EIIA_type-2_dom"/>
</dbReference>
<dbReference type="Pfam" id="PF00359">
    <property type="entry name" value="PTS_EIIA_2"/>
    <property type="match status" value="1"/>
</dbReference>
<dbReference type="PROSITE" id="PS51094">
    <property type="entry name" value="PTS_EIIA_TYPE_2"/>
    <property type="match status" value="1"/>
</dbReference>
<name>A0A6M1SB64_9HYPH</name>
<keyword evidence="2" id="KW-0762">Sugar transport</keyword>
<reference evidence="2 3" key="2">
    <citation type="submission" date="2020-03" db="EMBL/GenBank/DDBJ databases">
        <title>Devosia chinhatensis sp. nov., isolated from a hexachlorocyclohexane (HCH) dump site in India.</title>
        <authorList>
            <person name="Kumar M."/>
            <person name="Lal R."/>
        </authorList>
    </citation>
    <scope>NUCLEOTIDE SEQUENCE [LARGE SCALE GENOMIC DNA]</scope>
    <source>
        <strain evidence="2 3">H239</strain>
    </source>
</reference>
<dbReference type="Gene3D" id="3.40.930.10">
    <property type="entry name" value="Mannitol-specific EII, Chain A"/>
    <property type="match status" value="1"/>
</dbReference>
<keyword evidence="3" id="KW-1185">Reference proteome</keyword>
<dbReference type="PANTHER" id="PTHR47738">
    <property type="entry name" value="PTS SYSTEM FRUCTOSE-LIKE EIIA COMPONENT-RELATED"/>
    <property type="match status" value="1"/>
</dbReference>
<dbReference type="AlphaFoldDB" id="A0A6M1SB64"/>
<dbReference type="EMBL" id="JAALFG010000001">
    <property type="protein sequence ID" value="NGP17189.1"/>
    <property type="molecule type" value="Genomic_DNA"/>
</dbReference>
<feature type="domain" description="PTS EIIA type-2" evidence="1">
    <location>
        <begin position="5"/>
        <end position="148"/>
    </location>
</feature>